<organism evidence="2 3">
    <name type="scientific">Bordetella petrii (strain ATCC BAA-461 / DSM 12804 / CCUG 43448 / CIP 107267 / Se-1111R)</name>
    <dbReference type="NCBI Taxonomy" id="340100"/>
    <lineage>
        <taxon>Bacteria</taxon>
        <taxon>Pseudomonadati</taxon>
        <taxon>Pseudomonadota</taxon>
        <taxon>Betaproteobacteria</taxon>
        <taxon>Burkholderiales</taxon>
        <taxon>Alcaligenaceae</taxon>
        <taxon>Bordetella</taxon>
    </lineage>
</organism>
<sequence>MPNTPRSAPPRKAARPQPAAQGKVLPPRDTVDVPRQPPRPTTDTPDEAAKDSRPVRDNRDDSNWADGSKPRPHAKNTRSHLL</sequence>
<dbReference type="AlphaFoldDB" id="A9IMQ4"/>
<evidence type="ECO:0000313" key="2">
    <source>
        <dbReference type="EMBL" id="CAP42737.1"/>
    </source>
</evidence>
<accession>A9IMQ4</accession>
<dbReference type="KEGG" id="bpt:Bpet2394"/>
<dbReference type="Proteomes" id="UP000001225">
    <property type="component" value="Chromosome"/>
</dbReference>
<dbReference type="eggNOG" id="ENOG50302PD">
    <property type="taxonomic scope" value="Bacteria"/>
</dbReference>
<proteinExistence type="predicted"/>
<dbReference type="EMBL" id="AM902716">
    <property type="protein sequence ID" value="CAP42737.1"/>
    <property type="molecule type" value="Genomic_DNA"/>
</dbReference>
<feature type="compositionally biased region" description="Basic and acidic residues" evidence="1">
    <location>
        <begin position="47"/>
        <end position="62"/>
    </location>
</feature>
<evidence type="ECO:0000256" key="1">
    <source>
        <dbReference type="SAM" id="MobiDB-lite"/>
    </source>
</evidence>
<feature type="region of interest" description="Disordered" evidence="1">
    <location>
        <begin position="1"/>
        <end position="82"/>
    </location>
</feature>
<reference evidence="2 3" key="1">
    <citation type="journal article" date="2008" name="BMC Genomics">
        <title>The missing link: Bordetella petrii is endowed with both the metabolic versatility of environmental bacteria and virulence traits of pathogenic Bordetellae.</title>
        <authorList>
            <person name="Gross R."/>
            <person name="Guzman C.A."/>
            <person name="Sebaihia M."/>
            <person name="Martins Dos Santos V.A."/>
            <person name="Pieper D.H."/>
            <person name="Koebnik R."/>
            <person name="Lechner M."/>
            <person name="Bartels D."/>
            <person name="Buhrmester J."/>
            <person name="Choudhuri J.V."/>
            <person name="Ebensen T."/>
            <person name="Gaigalat L."/>
            <person name="Herrmann S."/>
            <person name="Khachane A.N."/>
            <person name="Larisch C."/>
            <person name="Link S."/>
            <person name="Linke B."/>
            <person name="Meyer F."/>
            <person name="Mormann S."/>
            <person name="Nakunst D."/>
            <person name="Rueckert C."/>
            <person name="Schneiker-Bekel S."/>
            <person name="Schulze K."/>
            <person name="Vorhoelter F.J."/>
            <person name="Yevsa T."/>
            <person name="Engle J.T."/>
            <person name="Goldman W.E."/>
            <person name="Puehler A."/>
            <person name="Goebel U.B."/>
            <person name="Goesmann A."/>
            <person name="Bloecker H."/>
            <person name="Kaiser O."/>
            <person name="Martinez-Arias R."/>
        </authorList>
    </citation>
    <scope>NUCLEOTIDE SEQUENCE [LARGE SCALE GENOMIC DNA]</scope>
    <source>
        <strain evidence="3">ATCC BAA-461 / DSM 12804 / CCUG 43448 / CIP 107267 / Se-1111R</strain>
    </source>
</reference>
<evidence type="ECO:0000313" key="3">
    <source>
        <dbReference type="Proteomes" id="UP000001225"/>
    </source>
</evidence>
<gene>
    <name evidence="2" type="ordered locus">Bpet2394</name>
</gene>
<dbReference type="STRING" id="94624.Bpet2394"/>
<keyword evidence="3" id="KW-1185">Reference proteome</keyword>
<name>A9IMQ4_BORPD</name>
<feature type="compositionally biased region" description="Basic residues" evidence="1">
    <location>
        <begin position="70"/>
        <end position="82"/>
    </location>
</feature>
<protein>
    <submittedName>
        <fullName evidence="2">Uncharacterized protein</fullName>
    </submittedName>
</protein>